<comment type="cofactor">
    <cofactor evidence="2">
        <name>Mn(2+)</name>
        <dbReference type="ChEBI" id="CHEBI:29035"/>
    </cofactor>
</comment>
<keyword evidence="7" id="KW-0479">Metal-binding</keyword>
<comment type="catalytic activity">
    <reaction evidence="1">
        <text>Release of any N-terminal amino acid, including proline, that is linked to proline, even from a dipeptide or tripeptide.</text>
        <dbReference type="EC" id="3.4.11.9"/>
    </reaction>
</comment>
<dbReference type="InterPro" id="IPR000994">
    <property type="entry name" value="Pept_M24"/>
</dbReference>
<comment type="similarity">
    <text evidence="4">Belongs to the peptidase M24B family.</text>
</comment>
<evidence type="ECO:0000259" key="12">
    <source>
        <dbReference type="SMART" id="SM01011"/>
    </source>
</evidence>
<evidence type="ECO:0000256" key="8">
    <source>
        <dbReference type="ARBA" id="ARBA00022801"/>
    </source>
</evidence>
<name>A0A9P4TXJ2_9PEZI</name>
<evidence type="ECO:0000256" key="3">
    <source>
        <dbReference type="ARBA" id="ARBA00002443"/>
    </source>
</evidence>
<dbReference type="EC" id="3.4.11.9" evidence="5"/>
<keyword evidence="10" id="KW-0464">Manganese</keyword>
<evidence type="ECO:0000256" key="11">
    <source>
        <dbReference type="ARBA" id="ARBA00030849"/>
    </source>
</evidence>
<dbReference type="GO" id="GO:0070006">
    <property type="term" value="F:metalloaminopeptidase activity"/>
    <property type="evidence" value="ECO:0007669"/>
    <property type="project" value="InterPro"/>
</dbReference>
<dbReference type="PANTHER" id="PTHR43226">
    <property type="entry name" value="XAA-PRO AMINOPEPTIDASE 3"/>
    <property type="match status" value="1"/>
</dbReference>
<dbReference type="Pfam" id="PF05195">
    <property type="entry name" value="AMP_N"/>
    <property type="match status" value="1"/>
</dbReference>
<keyword evidence="14" id="KW-1185">Reference proteome</keyword>
<evidence type="ECO:0000256" key="1">
    <source>
        <dbReference type="ARBA" id="ARBA00001424"/>
    </source>
</evidence>
<dbReference type="InterPro" id="IPR029149">
    <property type="entry name" value="Creatin/AminoP/Spt16_N"/>
</dbReference>
<proteinExistence type="inferred from homology"/>
<dbReference type="InterPro" id="IPR036005">
    <property type="entry name" value="Creatinase/aminopeptidase-like"/>
</dbReference>
<evidence type="ECO:0000256" key="6">
    <source>
        <dbReference type="ARBA" id="ARBA00022438"/>
    </source>
</evidence>
<dbReference type="Gene3D" id="3.90.230.10">
    <property type="entry name" value="Creatinase/methionine aminopeptidase superfamily"/>
    <property type="match status" value="1"/>
</dbReference>
<dbReference type="PANTHER" id="PTHR43226:SF4">
    <property type="entry name" value="XAA-PRO AMINOPEPTIDASE 3"/>
    <property type="match status" value="1"/>
</dbReference>
<evidence type="ECO:0000256" key="7">
    <source>
        <dbReference type="ARBA" id="ARBA00022723"/>
    </source>
</evidence>
<dbReference type="OrthoDB" id="4215474at2759"/>
<accession>A0A9P4TXJ2</accession>
<protein>
    <recommendedName>
        <fullName evidence="5">Xaa-Pro aminopeptidase</fullName>
        <ecNumber evidence="5">3.4.11.9</ecNumber>
    </recommendedName>
    <alternativeName>
        <fullName evidence="11">Aminoacylproline aminopeptidase</fullName>
    </alternativeName>
</protein>
<evidence type="ECO:0000313" key="13">
    <source>
        <dbReference type="EMBL" id="KAF2429306.1"/>
    </source>
</evidence>
<evidence type="ECO:0000256" key="5">
    <source>
        <dbReference type="ARBA" id="ARBA00012574"/>
    </source>
</evidence>
<keyword evidence="8" id="KW-0378">Hydrolase</keyword>
<dbReference type="SUPFAM" id="SSF55920">
    <property type="entry name" value="Creatinase/aminopeptidase"/>
    <property type="match status" value="1"/>
</dbReference>
<comment type="function">
    <text evidence="3">Catalyzes the removal of a penultimate prolyl residue from the N-termini of peptides.</text>
</comment>
<dbReference type="Gene3D" id="3.40.350.10">
    <property type="entry name" value="Creatinase/prolidase N-terminal domain"/>
    <property type="match status" value="1"/>
</dbReference>
<dbReference type="Pfam" id="PF00557">
    <property type="entry name" value="Peptidase_M24"/>
    <property type="match status" value="1"/>
</dbReference>
<dbReference type="EMBL" id="MU007048">
    <property type="protein sequence ID" value="KAF2429306.1"/>
    <property type="molecule type" value="Genomic_DNA"/>
</dbReference>
<dbReference type="CDD" id="cd01087">
    <property type="entry name" value="Prolidase"/>
    <property type="match status" value="1"/>
</dbReference>
<comment type="caution">
    <text evidence="13">The sequence shown here is derived from an EMBL/GenBank/DDBJ whole genome shotgun (WGS) entry which is preliminary data.</text>
</comment>
<evidence type="ECO:0000313" key="14">
    <source>
        <dbReference type="Proteomes" id="UP000800235"/>
    </source>
</evidence>
<dbReference type="GO" id="GO:0005739">
    <property type="term" value="C:mitochondrion"/>
    <property type="evidence" value="ECO:0007669"/>
    <property type="project" value="TreeGrafter"/>
</dbReference>
<evidence type="ECO:0000256" key="10">
    <source>
        <dbReference type="ARBA" id="ARBA00023211"/>
    </source>
</evidence>
<evidence type="ECO:0000256" key="9">
    <source>
        <dbReference type="ARBA" id="ARBA00023049"/>
    </source>
</evidence>
<sequence length="503" mass="55889">MPWRLQTLRPLIRVPKERAWICESRSTSTRGTRSRNYHATSPRRIAISAKELKFGQPVHETHPHLLKAGEITPGISALEYAERRWRLAELLPDGAVAIIPGANVKYRSGSVFHEFHQDPDFFYLTGFNEPEALAVIEKTTSKTPTFHLFLRPKHPKSEQWEGSRSGLQSALDVFNADESHPINQLEKTLPKILSGATKIYTDLPRSYQHNSSFSRYLSGAAPRPEYGVAKAIKDAGGEVEGLRSVMNGLRVKKNEAEIECMIIAGKASGMAFTEAMRRSWKGEKELSNFLDYQFKVNGCDGPAYVPVVAGGENALSIHYVRNDDLLDPNSMILVDAGGEYGGYITDITRTFPNNGTFSPAQEDLYECVLTVQRKCIAMCKQSSQTTLDKIHAVAEAGLRDGLKGFGFDVSGGALETLFPHHLGHYIGLDVHDSPGYARTKTLESGHCITIEPGIYVPNDDKYPKHFRGMGIRIEDSVCVREDSVLVFSTEAVKEVVDIEALRH</sequence>
<keyword evidence="9" id="KW-0482">Metalloprotease</keyword>
<dbReference type="InterPro" id="IPR052433">
    <property type="entry name" value="X-Pro_dipept-like"/>
</dbReference>
<evidence type="ECO:0000256" key="2">
    <source>
        <dbReference type="ARBA" id="ARBA00001936"/>
    </source>
</evidence>
<feature type="domain" description="Aminopeptidase P N-terminal" evidence="12">
    <location>
        <begin position="75"/>
        <end position="210"/>
    </location>
</feature>
<dbReference type="GO" id="GO:0006508">
    <property type="term" value="P:proteolysis"/>
    <property type="evidence" value="ECO:0007669"/>
    <property type="project" value="TreeGrafter"/>
</dbReference>
<keyword evidence="6" id="KW-0031">Aminopeptidase</keyword>
<keyword evidence="6" id="KW-0645">Protease</keyword>
<dbReference type="SUPFAM" id="SSF53092">
    <property type="entry name" value="Creatinase/prolidase N-terminal domain"/>
    <property type="match status" value="1"/>
</dbReference>
<dbReference type="GO" id="GO:0030145">
    <property type="term" value="F:manganese ion binding"/>
    <property type="evidence" value="ECO:0007669"/>
    <property type="project" value="InterPro"/>
</dbReference>
<dbReference type="InterPro" id="IPR007865">
    <property type="entry name" value="Aminopep_P_N"/>
</dbReference>
<dbReference type="AlphaFoldDB" id="A0A9P4TXJ2"/>
<dbReference type="Proteomes" id="UP000800235">
    <property type="component" value="Unassembled WGS sequence"/>
</dbReference>
<dbReference type="SMART" id="SM01011">
    <property type="entry name" value="AMP_N"/>
    <property type="match status" value="1"/>
</dbReference>
<evidence type="ECO:0000256" key="4">
    <source>
        <dbReference type="ARBA" id="ARBA00008766"/>
    </source>
</evidence>
<organism evidence="13 14">
    <name type="scientific">Tothia fuscella</name>
    <dbReference type="NCBI Taxonomy" id="1048955"/>
    <lineage>
        <taxon>Eukaryota</taxon>
        <taxon>Fungi</taxon>
        <taxon>Dikarya</taxon>
        <taxon>Ascomycota</taxon>
        <taxon>Pezizomycotina</taxon>
        <taxon>Dothideomycetes</taxon>
        <taxon>Pleosporomycetidae</taxon>
        <taxon>Venturiales</taxon>
        <taxon>Cylindrosympodiaceae</taxon>
        <taxon>Tothia</taxon>
    </lineage>
</organism>
<gene>
    <name evidence="13" type="ORF">EJ08DRAFT_650521</name>
</gene>
<reference evidence="13" key="1">
    <citation type="journal article" date="2020" name="Stud. Mycol.">
        <title>101 Dothideomycetes genomes: a test case for predicting lifestyles and emergence of pathogens.</title>
        <authorList>
            <person name="Haridas S."/>
            <person name="Albert R."/>
            <person name="Binder M."/>
            <person name="Bloem J."/>
            <person name="Labutti K."/>
            <person name="Salamov A."/>
            <person name="Andreopoulos B."/>
            <person name="Baker S."/>
            <person name="Barry K."/>
            <person name="Bills G."/>
            <person name="Bluhm B."/>
            <person name="Cannon C."/>
            <person name="Castanera R."/>
            <person name="Culley D."/>
            <person name="Daum C."/>
            <person name="Ezra D."/>
            <person name="Gonzalez J."/>
            <person name="Henrissat B."/>
            <person name="Kuo A."/>
            <person name="Liang C."/>
            <person name="Lipzen A."/>
            <person name="Lutzoni F."/>
            <person name="Magnuson J."/>
            <person name="Mondo S."/>
            <person name="Nolan M."/>
            <person name="Ohm R."/>
            <person name="Pangilinan J."/>
            <person name="Park H.-J."/>
            <person name="Ramirez L."/>
            <person name="Alfaro M."/>
            <person name="Sun H."/>
            <person name="Tritt A."/>
            <person name="Yoshinaga Y."/>
            <person name="Zwiers L.-H."/>
            <person name="Turgeon B."/>
            <person name="Goodwin S."/>
            <person name="Spatafora J."/>
            <person name="Crous P."/>
            <person name="Grigoriev I."/>
        </authorList>
    </citation>
    <scope>NUCLEOTIDE SEQUENCE</scope>
    <source>
        <strain evidence="13">CBS 130266</strain>
    </source>
</reference>